<feature type="domain" description="MmgE/PrpD C-terminal" evidence="3">
    <location>
        <begin position="265"/>
        <end position="429"/>
    </location>
</feature>
<reference evidence="4 5" key="1">
    <citation type="submission" date="2022-10" db="EMBL/GenBank/DDBJ databases">
        <title>Defluviimonas sp. nov., isolated from ocean surface sediments.</title>
        <authorList>
            <person name="He W."/>
            <person name="Wang L."/>
            <person name="Zhang D.-F."/>
        </authorList>
    </citation>
    <scope>NUCLEOTIDE SEQUENCE [LARGE SCALE GENOMIC DNA]</scope>
    <source>
        <strain evidence="4 5">WL0024</strain>
    </source>
</reference>
<dbReference type="Gene3D" id="3.30.1330.120">
    <property type="entry name" value="2-methylcitrate dehydratase PrpD"/>
    <property type="match status" value="1"/>
</dbReference>
<evidence type="ECO:0000259" key="2">
    <source>
        <dbReference type="Pfam" id="PF03972"/>
    </source>
</evidence>
<dbReference type="InterPro" id="IPR045336">
    <property type="entry name" value="MmgE_PrpD_N"/>
</dbReference>
<dbReference type="RefSeq" id="WP_263340670.1">
    <property type="nucleotide sequence ID" value="NZ_JAOVQO010000033.1"/>
</dbReference>
<dbReference type="SUPFAM" id="SSF103378">
    <property type="entry name" value="2-methylcitrate dehydratase PrpD"/>
    <property type="match status" value="1"/>
</dbReference>
<dbReference type="Pfam" id="PF03972">
    <property type="entry name" value="MmgE_PrpD_N"/>
    <property type="match status" value="1"/>
</dbReference>
<dbReference type="InterPro" id="IPR036148">
    <property type="entry name" value="MmgE/PrpD_sf"/>
</dbReference>
<name>A0ABT2XAS5_9RHOB</name>
<dbReference type="InterPro" id="IPR042188">
    <property type="entry name" value="MmgE/PrpD_sf_2"/>
</dbReference>
<dbReference type="Pfam" id="PF19305">
    <property type="entry name" value="MmgE_PrpD_C"/>
    <property type="match status" value="1"/>
</dbReference>
<dbReference type="Gene3D" id="1.10.4100.10">
    <property type="entry name" value="2-methylcitrate dehydratase PrpD"/>
    <property type="match status" value="1"/>
</dbReference>
<organism evidence="4 5">
    <name type="scientific">Albidovulum salinarum</name>
    <dbReference type="NCBI Taxonomy" id="2984153"/>
    <lineage>
        <taxon>Bacteria</taxon>
        <taxon>Pseudomonadati</taxon>
        <taxon>Pseudomonadota</taxon>
        <taxon>Alphaproteobacteria</taxon>
        <taxon>Rhodobacterales</taxon>
        <taxon>Paracoccaceae</taxon>
        <taxon>Albidovulum</taxon>
    </lineage>
</organism>
<proteinExistence type="inferred from homology"/>
<protein>
    <submittedName>
        <fullName evidence="4">MmgE/PrpD family protein</fullName>
    </submittedName>
</protein>
<comment type="similarity">
    <text evidence="1">Belongs to the PrpD family.</text>
</comment>
<evidence type="ECO:0000259" key="3">
    <source>
        <dbReference type="Pfam" id="PF19305"/>
    </source>
</evidence>
<evidence type="ECO:0000313" key="5">
    <source>
        <dbReference type="Proteomes" id="UP001209535"/>
    </source>
</evidence>
<comment type="caution">
    <text evidence="4">The sequence shown here is derived from an EMBL/GenBank/DDBJ whole genome shotgun (WGS) entry which is preliminary data.</text>
</comment>
<dbReference type="EMBL" id="JAOVQO010000033">
    <property type="protein sequence ID" value="MCU9850494.1"/>
    <property type="molecule type" value="Genomic_DNA"/>
</dbReference>
<evidence type="ECO:0000313" key="4">
    <source>
        <dbReference type="EMBL" id="MCU9850494.1"/>
    </source>
</evidence>
<dbReference type="InterPro" id="IPR045337">
    <property type="entry name" value="MmgE_PrpD_C"/>
</dbReference>
<dbReference type="InterPro" id="IPR042183">
    <property type="entry name" value="MmgE/PrpD_sf_1"/>
</dbReference>
<feature type="domain" description="MmgE/PrpD N-terminal" evidence="2">
    <location>
        <begin position="10"/>
        <end position="242"/>
    </location>
</feature>
<dbReference type="PANTHER" id="PTHR16943:SF8">
    <property type="entry name" value="2-METHYLCITRATE DEHYDRATASE"/>
    <property type="match status" value="1"/>
</dbReference>
<accession>A0ABT2XAS5</accession>
<gene>
    <name evidence="4" type="ORF">OEZ60_21140</name>
</gene>
<evidence type="ECO:0000256" key="1">
    <source>
        <dbReference type="ARBA" id="ARBA00006174"/>
    </source>
</evidence>
<sequence>MPFDAARRRAFADFALRTRYDDIPLRTRERVKDYCLDLIGVSAAAAQIEAARIGREMAVRQMSAGADDARARILFDGRYASLVGAAYAGATQIDSLDAHDGYSAAKGHAGCGLLPSLLAFAERKSDLTGEDFLTSLVVGYEIACRAGLALHGTVSDYHTSGAWVSLAVAALGVRLLNPHPDILRHAIGIAEYHGPRSQMMREIGNPTMLHDGSGWGAMVGVSAAELALMGYSGAPAVTVEGDDASDYWEDLGHTWLTDRQNIKLYPICRWAHAPVKAALDLRAAHHLQASDIASIHVESFHEATRLARGIPETTAVAQYSLDYPVAAALVCGALGAHEVSGKTFHDPEIARLVSVTTVAECPHCNANFPADRLGRTILTTFDGRTCDSGIVRAPGEHSNPILRDGIVEKFRTFTAPVLSAERRASIEHAVFSLGNRPDALSALQQALYGPIVYSGVAHHSH</sequence>
<dbReference type="InterPro" id="IPR005656">
    <property type="entry name" value="MmgE_PrpD"/>
</dbReference>
<dbReference type="Proteomes" id="UP001209535">
    <property type="component" value="Unassembled WGS sequence"/>
</dbReference>
<keyword evidence="5" id="KW-1185">Reference proteome</keyword>
<dbReference type="PANTHER" id="PTHR16943">
    <property type="entry name" value="2-METHYLCITRATE DEHYDRATASE-RELATED"/>
    <property type="match status" value="1"/>
</dbReference>